<accession>A0A101ISS3</accession>
<name>A0A101ISS3_9EURY</name>
<dbReference type="Proteomes" id="UP000054598">
    <property type="component" value="Unassembled WGS sequence"/>
</dbReference>
<reference evidence="2" key="1">
    <citation type="journal article" date="2015" name="MBio">
        <title>Genome-Resolved Metagenomic Analysis Reveals Roles for Candidate Phyla and Other Microbial Community Members in Biogeochemical Transformations in Oil Reservoirs.</title>
        <authorList>
            <person name="Hu P."/>
            <person name="Tom L."/>
            <person name="Singh A."/>
            <person name="Thomas B.C."/>
            <person name="Baker B.J."/>
            <person name="Piceno Y.M."/>
            <person name="Andersen G.L."/>
            <person name="Banfield J.F."/>
        </authorList>
    </citation>
    <scope>NUCLEOTIDE SEQUENCE [LARGE SCALE GENOMIC DNA]</scope>
</reference>
<dbReference type="AlphaFoldDB" id="A0A101ISS3"/>
<organism evidence="1 2">
    <name type="scientific">Methanoculleus marisnigri</name>
    <dbReference type="NCBI Taxonomy" id="2198"/>
    <lineage>
        <taxon>Archaea</taxon>
        <taxon>Methanobacteriati</taxon>
        <taxon>Methanobacteriota</taxon>
        <taxon>Stenosarchaea group</taxon>
        <taxon>Methanomicrobia</taxon>
        <taxon>Methanomicrobiales</taxon>
        <taxon>Methanomicrobiaceae</taxon>
        <taxon>Methanoculleus</taxon>
    </lineage>
</organism>
<evidence type="ECO:0000313" key="2">
    <source>
        <dbReference type="Proteomes" id="UP000054598"/>
    </source>
</evidence>
<proteinExistence type="predicted"/>
<feature type="non-terminal residue" evidence="1">
    <location>
        <position position="69"/>
    </location>
</feature>
<comment type="caution">
    <text evidence="1">The sequence shown here is derived from an EMBL/GenBank/DDBJ whole genome shotgun (WGS) entry which is preliminary data.</text>
</comment>
<protein>
    <submittedName>
        <fullName evidence="1">Uncharacterized protein</fullName>
    </submittedName>
</protein>
<sequence length="69" mass="7312">MNYPQLTQGASCFIPLPTGSESTGSTALIHACKCNVLDIDRGVQVPVVGRAAVRARPFPILQCQIGFPV</sequence>
<evidence type="ECO:0000313" key="1">
    <source>
        <dbReference type="EMBL" id="KUL00670.1"/>
    </source>
</evidence>
<dbReference type="EMBL" id="LGHE01000152">
    <property type="protein sequence ID" value="KUL00670.1"/>
    <property type="molecule type" value="Genomic_DNA"/>
</dbReference>
<gene>
    <name evidence="1" type="ORF">XE10_1318</name>
</gene>